<dbReference type="Gene3D" id="3.80.10.10">
    <property type="entry name" value="Ribonuclease Inhibitor"/>
    <property type="match status" value="1"/>
</dbReference>
<dbReference type="SUPFAM" id="SSF52047">
    <property type="entry name" value="RNI-like"/>
    <property type="match status" value="1"/>
</dbReference>
<dbReference type="EMBL" id="ML994624">
    <property type="protein sequence ID" value="KAF2188111.1"/>
    <property type="molecule type" value="Genomic_DNA"/>
</dbReference>
<name>A0A6A6E862_9PEZI</name>
<dbReference type="AlphaFoldDB" id="A0A6A6E862"/>
<evidence type="ECO:0008006" key="3">
    <source>
        <dbReference type="Google" id="ProtNLM"/>
    </source>
</evidence>
<dbReference type="InterPro" id="IPR032675">
    <property type="entry name" value="LRR_dom_sf"/>
</dbReference>
<keyword evidence="2" id="KW-1185">Reference proteome</keyword>
<reference evidence="1" key="1">
    <citation type="journal article" date="2020" name="Stud. Mycol.">
        <title>101 Dothideomycetes genomes: a test case for predicting lifestyles and emergence of pathogens.</title>
        <authorList>
            <person name="Haridas S."/>
            <person name="Albert R."/>
            <person name="Binder M."/>
            <person name="Bloem J."/>
            <person name="Labutti K."/>
            <person name="Salamov A."/>
            <person name="Andreopoulos B."/>
            <person name="Baker S."/>
            <person name="Barry K."/>
            <person name="Bills G."/>
            <person name="Bluhm B."/>
            <person name="Cannon C."/>
            <person name="Castanera R."/>
            <person name="Culley D."/>
            <person name="Daum C."/>
            <person name="Ezra D."/>
            <person name="Gonzalez J."/>
            <person name="Henrissat B."/>
            <person name="Kuo A."/>
            <person name="Liang C."/>
            <person name="Lipzen A."/>
            <person name="Lutzoni F."/>
            <person name="Magnuson J."/>
            <person name="Mondo S."/>
            <person name="Nolan M."/>
            <person name="Ohm R."/>
            <person name="Pangilinan J."/>
            <person name="Park H.-J."/>
            <person name="Ramirez L."/>
            <person name="Alfaro M."/>
            <person name="Sun H."/>
            <person name="Tritt A."/>
            <person name="Yoshinaga Y."/>
            <person name="Zwiers L.-H."/>
            <person name="Turgeon B."/>
            <person name="Goodwin S."/>
            <person name="Spatafora J."/>
            <person name="Crous P."/>
            <person name="Grigoriev I."/>
        </authorList>
    </citation>
    <scope>NUCLEOTIDE SEQUENCE</scope>
    <source>
        <strain evidence="1">CBS 207.26</strain>
    </source>
</reference>
<protein>
    <recommendedName>
        <fullName evidence="3">F-box domain-containing protein</fullName>
    </recommendedName>
</protein>
<gene>
    <name evidence="1" type="ORF">K469DRAFT_89477</name>
</gene>
<evidence type="ECO:0000313" key="2">
    <source>
        <dbReference type="Proteomes" id="UP000800200"/>
    </source>
</evidence>
<proteinExistence type="predicted"/>
<dbReference type="Proteomes" id="UP000800200">
    <property type="component" value="Unassembled WGS sequence"/>
</dbReference>
<accession>A0A6A6E862</accession>
<evidence type="ECO:0000313" key="1">
    <source>
        <dbReference type="EMBL" id="KAF2188111.1"/>
    </source>
</evidence>
<sequence>MEDQYALVEYIKPTDGPTNAATLVETLKTRPELAEHVKNLIVKRSDTRFVQRFPLSMGAFEDIGDYISALEIPFVIEDDNATDYSKEAREIIQKQHYERISMRPTQPIRSSRFDTAYFLFHVLLSILPNIKVLDMSQYNTDTLGTSWADMMPSSQNCPCRSLDPFPHKFPHLKELVVTLHRSVIDELWPIFRLSSLETLHIRHTHFSSGSRYLDKWLEASNTSHLKHLTFTGMLFQLSDVTTQLWLVS</sequence>
<organism evidence="1 2">
    <name type="scientific">Zopfia rhizophila CBS 207.26</name>
    <dbReference type="NCBI Taxonomy" id="1314779"/>
    <lineage>
        <taxon>Eukaryota</taxon>
        <taxon>Fungi</taxon>
        <taxon>Dikarya</taxon>
        <taxon>Ascomycota</taxon>
        <taxon>Pezizomycotina</taxon>
        <taxon>Dothideomycetes</taxon>
        <taxon>Dothideomycetes incertae sedis</taxon>
        <taxon>Zopfiaceae</taxon>
        <taxon>Zopfia</taxon>
    </lineage>
</organism>
<dbReference type="OrthoDB" id="3800724at2759"/>